<evidence type="ECO:0000313" key="2">
    <source>
        <dbReference type="EMBL" id="KAL0352582.1"/>
    </source>
</evidence>
<sequence>MLIQSYKVPEGQMDSVARRLSFLKDKLKDWCYQTSIQKNMRRLRGNLYAGKLMFDIHPRIAYNLANQDFSRVLTLHQDFKRKDFMKEENRPYSITYRIAYALSNTHHSNVFLRKEYVEIPRIFKKFAKDHGYKEKEKELLKALTPREIRLDNPVVDRYEGMLEIVGHEILIASVAGRETRSSRICIAKPGVFPEEARETLPIVERDFSQKLLILNMGIRDAKIMIGGAFGIPWFRDKRKFGKVLMSFRKHGLIDSYSFYEEYEEEIKNHKDEGSGSAWEARRKRE</sequence>
<dbReference type="Pfam" id="PF01107">
    <property type="entry name" value="MP"/>
    <property type="match status" value="1"/>
</dbReference>
<dbReference type="PANTHER" id="PTHR47599">
    <property type="entry name" value="CELL-TO-CELL MOVEMENT PROTEIN"/>
    <property type="match status" value="1"/>
</dbReference>
<keyword evidence="1" id="KW-0175">Coiled coil</keyword>
<dbReference type="InterPro" id="IPR051596">
    <property type="entry name" value="Caulimoviridae_Movement"/>
</dbReference>
<dbReference type="InterPro" id="IPR028919">
    <property type="entry name" value="Viral_movement"/>
</dbReference>
<evidence type="ECO:0000256" key="1">
    <source>
        <dbReference type="ARBA" id="ARBA00023054"/>
    </source>
</evidence>
<dbReference type="PANTHER" id="PTHR47599:SF3">
    <property type="entry name" value="CELL-TO-CELL MOVEMENT PROTEIN"/>
    <property type="match status" value="1"/>
</dbReference>
<protein>
    <submittedName>
        <fullName evidence="2">Movement protein</fullName>
    </submittedName>
</protein>
<comment type="caution">
    <text evidence="2">The sequence shown here is derived from an EMBL/GenBank/DDBJ whole genome shotgun (WGS) entry which is preliminary data.</text>
</comment>
<dbReference type="AlphaFoldDB" id="A0AAW2P9J0"/>
<gene>
    <name evidence="2" type="ORF">Scaly_1646900</name>
</gene>
<reference evidence="2" key="2">
    <citation type="journal article" date="2024" name="Plant">
        <title>Genomic evolution and insights into agronomic trait innovations of Sesamum species.</title>
        <authorList>
            <person name="Miao H."/>
            <person name="Wang L."/>
            <person name="Qu L."/>
            <person name="Liu H."/>
            <person name="Sun Y."/>
            <person name="Le M."/>
            <person name="Wang Q."/>
            <person name="Wei S."/>
            <person name="Zheng Y."/>
            <person name="Lin W."/>
            <person name="Duan Y."/>
            <person name="Cao H."/>
            <person name="Xiong S."/>
            <person name="Wang X."/>
            <person name="Wei L."/>
            <person name="Li C."/>
            <person name="Ma Q."/>
            <person name="Ju M."/>
            <person name="Zhao R."/>
            <person name="Li G."/>
            <person name="Mu C."/>
            <person name="Tian Q."/>
            <person name="Mei H."/>
            <person name="Zhang T."/>
            <person name="Gao T."/>
            <person name="Zhang H."/>
        </authorList>
    </citation>
    <scope>NUCLEOTIDE SEQUENCE</scope>
    <source>
        <strain evidence="2">KEN8</strain>
    </source>
</reference>
<organism evidence="2">
    <name type="scientific">Sesamum calycinum</name>
    <dbReference type="NCBI Taxonomy" id="2727403"/>
    <lineage>
        <taxon>Eukaryota</taxon>
        <taxon>Viridiplantae</taxon>
        <taxon>Streptophyta</taxon>
        <taxon>Embryophyta</taxon>
        <taxon>Tracheophyta</taxon>
        <taxon>Spermatophyta</taxon>
        <taxon>Magnoliopsida</taxon>
        <taxon>eudicotyledons</taxon>
        <taxon>Gunneridae</taxon>
        <taxon>Pentapetalae</taxon>
        <taxon>asterids</taxon>
        <taxon>lamiids</taxon>
        <taxon>Lamiales</taxon>
        <taxon>Pedaliaceae</taxon>
        <taxon>Sesamum</taxon>
    </lineage>
</organism>
<accession>A0AAW2P9J0</accession>
<dbReference type="EMBL" id="JACGWM010000009">
    <property type="protein sequence ID" value="KAL0352582.1"/>
    <property type="molecule type" value="Genomic_DNA"/>
</dbReference>
<name>A0AAW2P9J0_9LAMI</name>
<proteinExistence type="predicted"/>
<reference evidence="2" key="1">
    <citation type="submission" date="2020-06" db="EMBL/GenBank/DDBJ databases">
        <authorList>
            <person name="Li T."/>
            <person name="Hu X."/>
            <person name="Zhang T."/>
            <person name="Song X."/>
            <person name="Zhang H."/>
            <person name="Dai N."/>
            <person name="Sheng W."/>
            <person name="Hou X."/>
            <person name="Wei L."/>
        </authorList>
    </citation>
    <scope>NUCLEOTIDE SEQUENCE</scope>
    <source>
        <strain evidence="2">KEN8</strain>
        <tissue evidence="2">Leaf</tissue>
    </source>
</reference>